<keyword evidence="2" id="KW-1185">Reference proteome</keyword>
<accession>A0ABY3A891</accession>
<sequence length="203" mass="23224">MHFRIGLKNSNMIKIIHIKSILLCLALCSLGCKDKTSENPLPIQEEIAALKTIGQKNDYLEKIHQADQDIRDGRDSELVLKYGLDSPEVKSFYSKMDSIDALNLEKIELYLKEFGYPNKDSVTTEAAMAPWIVIHHSMDVDKRKGFFSVLYQAYNNGYINLDQFELYLGRTYKLEFGTYPFGEGAYDPNEKINGLIEALNLKK</sequence>
<evidence type="ECO:0000313" key="2">
    <source>
        <dbReference type="Proteomes" id="UP000315363"/>
    </source>
</evidence>
<evidence type="ECO:0008006" key="3">
    <source>
        <dbReference type="Google" id="ProtNLM"/>
    </source>
</evidence>
<name>A0ABY3A891_9FLAO</name>
<organism evidence="1 2">
    <name type="scientific">Arenibacter algicola</name>
    <dbReference type="NCBI Taxonomy" id="616991"/>
    <lineage>
        <taxon>Bacteria</taxon>
        <taxon>Pseudomonadati</taxon>
        <taxon>Bacteroidota</taxon>
        <taxon>Flavobacteriia</taxon>
        <taxon>Flavobacteriales</taxon>
        <taxon>Flavobacteriaceae</taxon>
        <taxon>Arenibacter</taxon>
    </lineage>
</organism>
<reference evidence="1 2" key="1">
    <citation type="submission" date="2019-06" db="EMBL/GenBank/DDBJ databases">
        <title>A large-scale integrated study on North Sea by COGITO (Coastal Microbe Genomic &amp; Taxonomic Observatory).</title>
        <authorList>
            <person name="Teeling H."/>
        </authorList>
    </citation>
    <scope>NUCLEOTIDE SEQUENCE [LARGE SCALE GENOMIC DNA]</scope>
    <source>
        <strain evidence="1 2">MAR_2009_79</strain>
    </source>
</reference>
<gene>
    <name evidence="1" type="ORF">GQ41_1520</name>
</gene>
<protein>
    <recommendedName>
        <fullName evidence="3">Lipoprotein</fullName>
    </recommendedName>
</protein>
<comment type="caution">
    <text evidence="1">The sequence shown here is derived from an EMBL/GenBank/DDBJ whole genome shotgun (WGS) entry which is preliminary data.</text>
</comment>
<evidence type="ECO:0000313" key="1">
    <source>
        <dbReference type="EMBL" id="TQO36932.1"/>
    </source>
</evidence>
<proteinExistence type="predicted"/>
<dbReference type="Proteomes" id="UP000315363">
    <property type="component" value="Unassembled WGS sequence"/>
</dbReference>
<dbReference type="EMBL" id="VHIF01000001">
    <property type="protein sequence ID" value="TQO36932.1"/>
    <property type="molecule type" value="Genomic_DNA"/>
</dbReference>